<dbReference type="PANTHER" id="PTHR33434">
    <property type="entry name" value="DEGV DOMAIN-CONTAINING PROTEIN DR_1986-RELATED"/>
    <property type="match status" value="1"/>
</dbReference>
<dbReference type="RefSeq" id="WP_129687579.1">
    <property type="nucleotide sequence ID" value="NZ_LR214970.1"/>
</dbReference>
<dbReference type="InterPro" id="IPR050270">
    <property type="entry name" value="DegV_domain_contain"/>
</dbReference>
<evidence type="ECO:0000313" key="2">
    <source>
        <dbReference type="EMBL" id="VEU60649.1"/>
    </source>
</evidence>
<dbReference type="GO" id="GO:0008289">
    <property type="term" value="F:lipid binding"/>
    <property type="evidence" value="ECO:0007669"/>
    <property type="project" value="UniProtKB-KW"/>
</dbReference>
<dbReference type="InterPro" id="IPR043168">
    <property type="entry name" value="DegV_C"/>
</dbReference>
<protein>
    <submittedName>
        <fullName evidence="2">Fatty acid-binding protein DegV-like protein</fullName>
    </submittedName>
</protein>
<dbReference type="Pfam" id="PF02645">
    <property type="entry name" value="DegV"/>
    <property type="match status" value="1"/>
</dbReference>
<dbReference type="EMBL" id="LR214970">
    <property type="protein sequence ID" value="VEU60649.1"/>
    <property type="molecule type" value="Genomic_DNA"/>
</dbReference>
<gene>
    <name evidence="2" type="ORF">NCTC10122_00247</name>
</gene>
<dbReference type="Proteomes" id="UP000290942">
    <property type="component" value="Chromosome"/>
</dbReference>
<dbReference type="InterPro" id="IPR003797">
    <property type="entry name" value="DegV"/>
</dbReference>
<proteinExistence type="predicted"/>
<evidence type="ECO:0000256" key="1">
    <source>
        <dbReference type="ARBA" id="ARBA00023121"/>
    </source>
</evidence>
<dbReference type="Gene3D" id="3.30.1180.10">
    <property type="match status" value="1"/>
</dbReference>
<reference evidence="2 3" key="1">
    <citation type="submission" date="2019-01" db="EMBL/GenBank/DDBJ databases">
        <authorList>
            <consortium name="Pathogen Informatics"/>
        </authorList>
    </citation>
    <scope>NUCLEOTIDE SEQUENCE [LARGE SCALE GENOMIC DNA]</scope>
    <source>
        <strain evidence="2 3">NCTC10122</strain>
    </source>
</reference>
<dbReference type="SUPFAM" id="SSF82549">
    <property type="entry name" value="DAK1/DegV-like"/>
    <property type="match status" value="1"/>
</dbReference>
<dbReference type="AlphaFoldDB" id="A0A449A8Q9"/>
<keyword evidence="1" id="KW-0446">Lipid-binding</keyword>
<evidence type="ECO:0000313" key="3">
    <source>
        <dbReference type="Proteomes" id="UP000290942"/>
    </source>
</evidence>
<name>A0A449A8Q9_9BACT</name>
<dbReference type="Gene3D" id="3.40.50.10170">
    <property type="match status" value="1"/>
</dbReference>
<dbReference type="PANTHER" id="PTHR33434:SF2">
    <property type="entry name" value="FATTY ACID-BINDING PROTEIN TM_1468"/>
    <property type="match status" value="1"/>
</dbReference>
<dbReference type="NCBIfam" id="TIGR00762">
    <property type="entry name" value="DegV"/>
    <property type="match status" value="1"/>
</dbReference>
<sequence length="292" mass="32949">MSKNIGIILDSFSCISEKDAASLDLGFIPLIAEIDGEPILDGVDKDRFEMLELISKSNNLKTSLPFLSTFEKVFEQFCKKYDYVIFLPISSFLSSTYNAALTFKDTYPNLRVIDTSFVGQQMLDVAKYAKIHFEKFQDIDKLIESIKDIESRSTTYIIPKDINYVIKGGRVSSFKKFLLSALSKINLCPYIKFDKNGTSTGGIGRGLKGAFKQILNKLADKANTKIIDIQKDYKIYNINGIDKEFNKLSHDFFAENKILFDDIKLNSSCIAIHTGPEAQSFTVMPDILKSIK</sequence>
<organism evidence="2 3">
    <name type="scientific">Mycoplasmopsis bovigenitalium</name>
    <dbReference type="NCBI Taxonomy" id="2112"/>
    <lineage>
        <taxon>Bacteria</taxon>
        <taxon>Bacillati</taxon>
        <taxon>Mycoplasmatota</taxon>
        <taxon>Mycoplasmoidales</taxon>
        <taxon>Metamycoplasmataceae</taxon>
        <taxon>Mycoplasmopsis</taxon>
    </lineage>
</organism>
<accession>A0A449A8Q9</accession>
<dbReference type="PROSITE" id="PS51482">
    <property type="entry name" value="DEGV"/>
    <property type="match status" value="1"/>
</dbReference>